<dbReference type="Pfam" id="PF25975">
    <property type="entry name" value="CzcB_C"/>
    <property type="match status" value="1"/>
</dbReference>
<proteinExistence type="predicted"/>
<dbReference type="GO" id="GO:0030313">
    <property type="term" value="C:cell envelope"/>
    <property type="evidence" value="ECO:0007669"/>
    <property type="project" value="TreeGrafter"/>
</dbReference>
<dbReference type="InterPro" id="IPR058649">
    <property type="entry name" value="CzcB_C"/>
</dbReference>
<gene>
    <name evidence="6" type="ORF">ENW73_02205</name>
</gene>
<dbReference type="AlphaFoldDB" id="A0A7C6A8W4"/>
<dbReference type="PANTHER" id="PTHR30097">
    <property type="entry name" value="CATION EFFLUX SYSTEM PROTEIN CUSB"/>
    <property type="match status" value="1"/>
</dbReference>
<name>A0A7C6A8W4_UNCW3</name>
<dbReference type="Gene3D" id="1.10.620.20">
    <property type="entry name" value="Ribonucleotide Reductase, subunit A"/>
    <property type="match status" value="1"/>
</dbReference>
<evidence type="ECO:0000313" key="6">
    <source>
        <dbReference type="EMBL" id="HHS51666.1"/>
    </source>
</evidence>
<dbReference type="PANTHER" id="PTHR30097:SF4">
    <property type="entry name" value="SLR6042 PROTEIN"/>
    <property type="match status" value="1"/>
</dbReference>
<dbReference type="GO" id="GO:0046872">
    <property type="term" value="F:metal ion binding"/>
    <property type="evidence" value="ECO:0007669"/>
    <property type="project" value="InterPro"/>
</dbReference>
<feature type="domain" description="Heavy metal binding" evidence="3">
    <location>
        <begin position="110"/>
        <end position="136"/>
    </location>
</feature>
<dbReference type="InterPro" id="IPR045800">
    <property type="entry name" value="HMBD"/>
</dbReference>
<organism evidence="6">
    <name type="scientific">candidate division WOR-3 bacterium</name>
    <dbReference type="NCBI Taxonomy" id="2052148"/>
    <lineage>
        <taxon>Bacteria</taxon>
        <taxon>Bacteria division WOR-3</taxon>
    </lineage>
</organism>
<feature type="domain" description="YHS" evidence="2">
    <location>
        <begin position="51"/>
        <end position="87"/>
    </location>
</feature>
<dbReference type="Pfam" id="PF04945">
    <property type="entry name" value="YHS"/>
    <property type="match status" value="1"/>
</dbReference>
<dbReference type="InterPro" id="IPR058792">
    <property type="entry name" value="Beta-barrel_RND_2"/>
</dbReference>
<sequence>MKKLFHSPVTFTAFGLLLAGIFLITCASKSKTVPTSDIGKAVTCPVTGERFKITKDTRFVDYQGKRYYFCCPGCDKKFMENPQKYLESKPPRSEDSIMSETDSTKNEVSYWTCSMHPSVHSDKPGKCPICGMELIPIYKKSEGRIMLPEEKKLVLNIKSEPAEKRLLVKKIRVPASVVKDDELYLAEQELISARSGSAELLNSTRLKLKLLGFSNEAIAELLRQDNPDQSLILPTRQRAWVIGVIRELDLPLVKPNMKVPIFFDAYPGKAFWGTIMAVEPKINPLTRSAQARVLLKKPVVDLNIGMVGDMLLEIPLGKRLSIPISALINTGKRTIVYVEEKVGLYQPRPVVAGMETDEYVEILDGLEEGETVVTEGNFLLDSQTTLTGGQALLYGAAEAVKKEEPKPETHRH</sequence>
<evidence type="ECO:0000259" key="3">
    <source>
        <dbReference type="Pfam" id="PF19335"/>
    </source>
</evidence>
<dbReference type="InterPro" id="IPR009078">
    <property type="entry name" value="Ferritin-like_SF"/>
</dbReference>
<evidence type="ECO:0000256" key="1">
    <source>
        <dbReference type="ARBA" id="ARBA00022448"/>
    </source>
</evidence>
<evidence type="ECO:0000259" key="2">
    <source>
        <dbReference type="Pfam" id="PF04945"/>
    </source>
</evidence>
<dbReference type="GO" id="GO:0060003">
    <property type="term" value="P:copper ion export"/>
    <property type="evidence" value="ECO:0007669"/>
    <property type="project" value="TreeGrafter"/>
</dbReference>
<comment type="caution">
    <text evidence="6">The sequence shown here is derived from an EMBL/GenBank/DDBJ whole genome shotgun (WGS) entry which is preliminary data.</text>
</comment>
<evidence type="ECO:0000259" key="4">
    <source>
        <dbReference type="Pfam" id="PF25954"/>
    </source>
</evidence>
<accession>A0A7C6A8W4</accession>
<dbReference type="InterPro" id="IPR051909">
    <property type="entry name" value="MFP_Cation_Efflux"/>
</dbReference>
<dbReference type="InterPro" id="IPR007029">
    <property type="entry name" value="YHS_dom"/>
</dbReference>
<dbReference type="Pfam" id="PF25954">
    <property type="entry name" value="Beta-barrel_RND_2"/>
    <property type="match status" value="1"/>
</dbReference>
<dbReference type="GO" id="GO:0015679">
    <property type="term" value="P:plasma membrane copper ion transport"/>
    <property type="evidence" value="ECO:0007669"/>
    <property type="project" value="TreeGrafter"/>
</dbReference>
<feature type="domain" description="CusB-like beta-barrel" evidence="4">
    <location>
        <begin position="240"/>
        <end position="310"/>
    </location>
</feature>
<keyword evidence="1" id="KW-0813">Transport</keyword>
<dbReference type="GO" id="GO:0016491">
    <property type="term" value="F:oxidoreductase activity"/>
    <property type="evidence" value="ECO:0007669"/>
    <property type="project" value="InterPro"/>
</dbReference>
<reference evidence="6" key="1">
    <citation type="journal article" date="2020" name="mSystems">
        <title>Genome- and Community-Level Interaction Insights into Carbon Utilization and Element Cycling Functions of Hydrothermarchaeota in Hydrothermal Sediment.</title>
        <authorList>
            <person name="Zhou Z."/>
            <person name="Liu Y."/>
            <person name="Xu W."/>
            <person name="Pan J."/>
            <person name="Luo Z.H."/>
            <person name="Li M."/>
        </authorList>
    </citation>
    <scope>NUCLEOTIDE SEQUENCE [LARGE SCALE GENOMIC DNA]</scope>
    <source>
        <strain evidence="6">SpSt-876</strain>
    </source>
</reference>
<dbReference type="EMBL" id="DTLI01000053">
    <property type="protein sequence ID" value="HHS51666.1"/>
    <property type="molecule type" value="Genomic_DNA"/>
</dbReference>
<evidence type="ECO:0000259" key="5">
    <source>
        <dbReference type="Pfam" id="PF25975"/>
    </source>
</evidence>
<protein>
    <submittedName>
        <fullName evidence="6">YHS domain-containing protein</fullName>
    </submittedName>
</protein>
<dbReference type="Gene3D" id="2.40.420.20">
    <property type="match status" value="1"/>
</dbReference>
<dbReference type="SUPFAM" id="SSF47240">
    <property type="entry name" value="Ferritin-like"/>
    <property type="match status" value="1"/>
</dbReference>
<feature type="domain" description="CzcB-like C-terminal circularly permuted SH3-like" evidence="5">
    <location>
        <begin position="321"/>
        <end position="380"/>
    </location>
</feature>
<dbReference type="Gene3D" id="2.40.30.170">
    <property type="match status" value="1"/>
</dbReference>
<dbReference type="InterPro" id="IPR012348">
    <property type="entry name" value="RNR-like"/>
</dbReference>
<dbReference type="Pfam" id="PF19335">
    <property type="entry name" value="HMBD"/>
    <property type="match status" value="1"/>
</dbReference>